<evidence type="ECO:0000313" key="1">
    <source>
        <dbReference type="EMBL" id="MBB5182766.1"/>
    </source>
</evidence>
<protein>
    <submittedName>
        <fullName evidence="1">Pimeloyl-ACP methyl ester carboxylesterase</fullName>
    </submittedName>
</protein>
<sequence>MEYKRYIHKKKPVMMYIHGECLSAFSFKTQVKEFKKDFEIVLPLLNDSFTSIQQTAEELIQYIDEQYDGHIQVLAGFSLGAQIVTEMLSQRNDLCEFAMVESALLLPSKLRNWSDLAAVHAPTLSHNKLFNSFMYYAKFSDDAAEHEYYENLKTIPQETLARMYDETYNYQLPDSIKDYTGKLAILVGQRESKKYKESADLLHDKVAGSEIFMLLNYSHGGLSLGHPEEYIRFVKSWVQQKDKQQRKAAKKKQEEEEGEYMPNWKHLLNRYKAKKAARASRTSL</sequence>
<proteinExistence type="predicted"/>
<reference evidence="1 2" key="1">
    <citation type="submission" date="2020-08" db="EMBL/GenBank/DDBJ databases">
        <title>Genomic Encyclopedia of Type Strains, Phase IV (KMG-IV): sequencing the most valuable type-strain genomes for metagenomic binning, comparative biology and taxonomic classification.</title>
        <authorList>
            <person name="Goeker M."/>
        </authorList>
    </citation>
    <scope>NUCLEOTIDE SEQUENCE [LARGE SCALE GENOMIC DNA]</scope>
    <source>
        <strain evidence="1 2">DSM 25799</strain>
    </source>
</reference>
<gene>
    <name evidence="1" type="ORF">HNQ47_000785</name>
</gene>
<accession>A0A7W8CW93</accession>
<dbReference type="AlphaFoldDB" id="A0A7W8CW93"/>
<dbReference type="Proteomes" id="UP000539953">
    <property type="component" value="Unassembled WGS sequence"/>
</dbReference>
<keyword evidence="2" id="KW-1185">Reference proteome</keyword>
<comment type="caution">
    <text evidence="1">The sequence shown here is derived from an EMBL/GenBank/DDBJ whole genome shotgun (WGS) entry which is preliminary data.</text>
</comment>
<dbReference type="SUPFAM" id="SSF53474">
    <property type="entry name" value="alpha/beta-Hydrolases"/>
    <property type="match status" value="1"/>
</dbReference>
<dbReference type="EMBL" id="JACHHK010000002">
    <property type="protein sequence ID" value="MBB5182766.1"/>
    <property type="molecule type" value="Genomic_DNA"/>
</dbReference>
<name>A0A7W8CW93_9FIRM</name>
<dbReference type="InterPro" id="IPR029058">
    <property type="entry name" value="AB_hydrolase_fold"/>
</dbReference>
<organism evidence="1 2">
    <name type="scientific">Catenisphaera adipataccumulans</name>
    <dbReference type="NCBI Taxonomy" id="700500"/>
    <lineage>
        <taxon>Bacteria</taxon>
        <taxon>Bacillati</taxon>
        <taxon>Bacillota</taxon>
        <taxon>Erysipelotrichia</taxon>
        <taxon>Erysipelotrichales</taxon>
        <taxon>Erysipelotrichaceae</taxon>
        <taxon>Catenisphaera</taxon>
    </lineage>
</organism>
<dbReference type="RefSeq" id="WP_183327688.1">
    <property type="nucleotide sequence ID" value="NZ_JACHHK010000002.1"/>
</dbReference>
<dbReference type="Gene3D" id="3.40.50.1820">
    <property type="entry name" value="alpha/beta hydrolase"/>
    <property type="match status" value="1"/>
</dbReference>
<evidence type="ECO:0000313" key="2">
    <source>
        <dbReference type="Proteomes" id="UP000539953"/>
    </source>
</evidence>